<dbReference type="GO" id="GO:0003677">
    <property type="term" value="F:DNA binding"/>
    <property type="evidence" value="ECO:0007669"/>
    <property type="project" value="UniProtKB-KW"/>
</dbReference>
<dbReference type="Gene3D" id="2.40.50.1020">
    <property type="entry name" value="LytTr DNA-binding domain"/>
    <property type="match status" value="1"/>
</dbReference>
<sequence length="157" mass="17891">MVKAACMRGGLLMKVELVQDEQLNDIYVLVRYPQKTETLQRLVTNLRSDAQRLSGMDGQKLCVVPTAQVLYIESVDKRCFAYTDTSVLRLGMPLYEAKARLETCDFVRIARACLVNFNRIASIEPEFNGRLIITLDNAEKLIVSRQYAGIIRKKLDM</sequence>
<keyword evidence="3" id="KW-1185">Reference proteome</keyword>
<protein>
    <submittedName>
        <fullName evidence="2">LytTr DNA-binding domain protein</fullName>
    </submittedName>
</protein>
<dbReference type="OrthoDB" id="3186525at2"/>
<dbReference type="PANTHER" id="PTHR37299">
    <property type="entry name" value="TRANSCRIPTIONAL REGULATOR-RELATED"/>
    <property type="match status" value="1"/>
</dbReference>
<comment type="caution">
    <text evidence="2">The sequence shown here is derived from an EMBL/GenBank/DDBJ whole genome shotgun (WGS) entry which is preliminary data.</text>
</comment>
<dbReference type="PATRIC" id="fig|1393034.3.peg.509"/>
<dbReference type="Pfam" id="PF04397">
    <property type="entry name" value="LytTR"/>
    <property type="match status" value="1"/>
</dbReference>
<dbReference type="EMBL" id="LSCR01000006">
    <property type="protein sequence ID" value="KXB35163.1"/>
    <property type="molecule type" value="Genomic_DNA"/>
</dbReference>
<dbReference type="Proteomes" id="UP000070675">
    <property type="component" value="Unassembled WGS sequence"/>
</dbReference>
<evidence type="ECO:0000259" key="1">
    <source>
        <dbReference type="PROSITE" id="PS50930"/>
    </source>
</evidence>
<dbReference type="InterPro" id="IPR007492">
    <property type="entry name" value="LytTR_DNA-bd_dom"/>
</dbReference>
<dbReference type="PROSITE" id="PS50930">
    <property type="entry name" value="HTH_LYTTR"/>
    <property type="match status" value="1"/>
</dbReference>
<dbReference type="STRING" id="1393034.HMPREF3192_00528"/>
<dbReference type="PANTHER" id="PTHR37299:SF4">
    <property type="entry name" value="TRANSCRIPTIONAL REGULATOR"/>
    <property type="match status" value="1"/>
</dbReference>
<dbReference type="SMART" id="SM00850">
    <property type="entry name" value="LytTR"/>
    <property type="match status" value="1"/>
</dbReference>
<evidence type="ECO:0000313" key="3">
    <source>
        <dbReference type="Proteomes" id="UP000070675"/>
    </source>
</evidence>
<keyword evidence="2" id="KW-0238">DNA-binding</keyword>
<gene>
    <name evidence="2" type="ORF">HMPREF3192_00528</name>
</gene>
<name>A0A133XW92_9ACTN</name>
<accession>A0A133XW92</accession>
<dbReference type="GO" id="GO:0000156">
    <property type="term" value="F:phosphorelay response regulator activity"/>
    <property type="evidence" value="ECO:0007669"/>
    <property type="project" value="InterPro"/>
</dbReference>
<feature type="domain" description="HTH LytTR-type" evidence="1">
    <location>
        <begin position="53"/>
        <end position="157"/>
    </location>
</feature>
<reference evidence="3" key="1">
    <citation type="submission" date="2016-01" db="EMBL/GenBank/DDBJ databases">
        <authorList>
            <person name="Mitreva M."/>
            <person name="Pepin K.H."/>
            <person name="Mihindukulasuriya K.A."/>
            <person name="Fulton R."/>
            <person name="Fronick C."/>
            <person name="O'Laughlin M."/>
            <person name="Miner T."/>
            <person name="Herter B."/>
            <person name="Rosa B.A."/>
            <person name="Cordes M."/>
            <person name="Tomlinson C."/>
            <person name="Wollam A."/>
            <person name="Palsikar V.B."/>
            <person name="Mardis E.R."/>
            <person name="Wilson R.K."/>
        </authorList>
    </citation>
    <scope>NUCLEOTIDE SEQUENCE [LARGE SCALE GENOMIC DNA]</scope>
    <source>
        <strain evidence="3">DNF00019</strain>
    </source>
</reference>
<dbReference type="InterPro" id="IPR046947">
    <property type="entry name" value="LytR-like"/>
</dbReference>
<proteinExistence type="predicted"/>
<evidence type="ECO:0000313" key="2">
    <source>
        <dbReference type="EMBL" id="KXB35163.1"/>
    </source>
</evidence>
<organism evidence="2 3">
    <name type="scientific">Atopobium deltae</name>
    <dbReference type="NCBI Taxonomy" id="1393034"/>
    <lineage>
        <taxon>Bacteria</taxon>
        <taxon>Bacillati</taxon>
        <taxon>Actinomycetota</taxon>
        <taxon>Coriobacteriia</taxon>
        <taxon>Coriobacteriales</taxon>
        <taxon>Atopobiaceae</taxon>
        <taxon>Atopobium</taxon>
    </lineage>
</organism>
<dbReference type="AlphaFoldDB" id="A0A133XW92"/>